<feature type="transmembrane region" description="Helical" evidence="2">
    <location>
        <begin position="51"/>
        <end position="73"/>
    </location>
</feature>
<keyword evidence="2" id="KW-0472">Membrane</keyword>
<keyword evidence="2" id="KW-1133">Transmembrane helix</keyword>
<evidence type="ECO:0000256" key="2">
    <source>
        <dbReference type="SAM" id="Phobius"/>
    </source>
</evidence>
<gene>
    <name evidence="3" type="ORF">A3Q41_00287</name>
</gene>
<organism evidence="3 4">
    <name type="scientific">Rhodococcoides fascians</name>
    <name type="common">Rhodococcus fascians</name>
    <dbReference type="NCBI Taxonomy" id="1828"/>
    <lineage>
        <taxon>Bacteria</taxon>
        <taxon>Bacillati</taxon>
        <taxon>Actinomycetota</taxon>
        <taxon>Actinomycetes</taxon>
        <taxon>Mycobacteriales</taxon>
        <taxon>Nocardiaceae</taxon>
        <taxon>Rhodococcoides</taxon>
    </lineage>
</organism>
<protein>
    <recommendedName>
        <fullName evidence="5">DUF4190 domain-containing protein</fullName>
    </recommendedName>
</protein>
<dbReference type="Proteomes" id="UP000076038">
    <property type="component" value="Chromosome"/>
</dbReference>
<dbReference type="OrthoDB" id="4483686at2"/>
<dbReference type="KEGG" id="rhs:A3Q41_00287"/>
<evidence type="ECO:0000256" key="1">
    <source>
        <dbReference type="SAM" id="MobiDB-lite"/>
    </source>
</evidence>
<proteinExistence type="predicted"/>
<evidence type="ECO:0000313" key="4">
    <source>
        <dbReference type="Proteomes" id="UP000076038"/>
    </source>
</evidence>
<reference evidence="3 4" key="1">
    <citation type="journal article" date="2016" name="Genome Announc.">
        <title>Complete Genome and Plasmid Sequences for Rhodococcus fascians D188 and Draft Sequences for Rhodococcus Isolates PBTS 1 and PBTS 2.</title>
        <authorList>
            <person name="Stamler R.A."/>
            <person name="Vereecke D."/>
            <person name="Zhang Y."/>
            <person name="Schilkey F."/>
            <person name="Devitt N."/>
            <person name="Randall J.J."/>
        </authorList>
    </citation>
    <scope>NUCLEOTIDE SEQUENCE [LARGE SCALE GENOMIC DNA]</scope>
    <source>
        <strain evidence="3 4">PBTS2</strain>
    </source>
</reference>
<evidence type="ECO:0000313" key="3">
    <source>
        <dbReference type="EMBL" id="AMY21611.1"/>
    </source>
</evidence>
<name>A0A143QFF0_RHOFA</name>
<dbReference type="EMBL" id="CP015220">
    <property type="protein sequence ID" value="AMY21611.1"/>
    <property type="molecule type" value="Genomic_DNA"/>
</dbReference>
<sequence length="209" mass="21244">MTVDLTKGDNRATEPVNPYAVISLVAALLGLFPVAIVFGILAFWRPAGRGIAIAGLAIGVIELLVVATVVYGFGSLTPRTSASVETLVPYSLPATALFTVPSTTEPPAPVETTADATEAPSAPLPEVDGPCDPGVDNHGTSADGTFLKCTYAGSTRAHWVQSAPIIDGNAEPGSECDPAARGIAVSPDGFDMFCVSDGANGGGYWSPGP</sequence>
<feature type="region of interest" description="Disordered" evidence="1">
    <location>
        <begin position="102"/>
        <end position="122"/>
    </location>
</feature>
<dbReference type="RefSeq" id="WP_063216040.1">
    <property type="nucleotide sequence ID" value="NZ_CP015220.1"/>
</dbReference>
<feature type="transmembrane region" description="Helical" evidence="2">
    <location>
        <begin position="20"/>
        <end position="44"/>
    </location>
</feature>
<reference evidence="4" key="2">
    <citation type="submission" date="2016-04" db="EMBL/GenBank/DDBJ databases">
        <title>Complete Genome and Plasmid Sequences for Rhodococcus fascians D188 and Draft Sequences for Rhodococcus spp. Isolates PBTS 1 and PBTS 2.</title>
        <authorList>
            <person name="Stamer R."/>
            <person name="Vereecke D."/>
            <person name="Zhang Y."/>
            <person name="Schilkey F."/>
            <person name="Devitt N."/>
            <person name="Randall J."/>
        </authorList>
    </citation>
    <scope>NUCLEOTIDE SEQUENCE [LARGE SCALE GENOMIC DNA]</scope>
    <source>
        <strain evidence="4">PBTS2</strain>
    </source>
</reference>
<dbReference type="PATRIC" id="fig|1653479.3.peg.285"/>
<keyword evidence="2" id="KW-0812">Transmembrane</keyword>
<feature type="compositionally biased region" description="Low complexity" evidence="1">
    <location>
        <begin position="110"/>
        <end position="120"/>
    </location>
</feature>
<dbReference type="AlphaFoldDB" id="A0A143QFF0"/>
<evidence type="ECO:0008006" key="5">
    <source>
        <dbReference type="Google" id="ProtNLM"/>
    </source>
</evidence>
<accession>A0A143QFF0</accession>
<keyword evidence="4" id="KW-1185">Reference proteome</keyword>